<evidence type="ECO:0000256" key="7">
    <source>
        <dbReference type="ARBA" id="ARBA00023204"/>
    </source>
</evidence>
<protein>
    <recommendedName>
        <fullName evidence="3 9">DNA repair protein RecN</fullName>
    </recommendedName>
    <alternativeName>
        <fullName evidence="8 9">Recombination protein N</fullName>
    </alternativeName>
</protein>
<evidence type="ECO:0000256" key="5">
    <source>
        <dbReference type="ARBA" id="ARBA00022763"/>
    </source>
</evidence>
<keyword evidence="4" id="KW-0547">Nucleotide-binding</keyword>
<evidence type="ECO:0000256" key="2">
    <source>
        <dbReference type="ARBA" id="ARBA00009441"/>
    </source>
</evidence>
<accession>A0ABW7GM61</accession>
<feature type="domain" description="RecF/RecN/SMC N-terminal" evidence="11">
    <location>
        <begin position="2"/>
        <end position="509"/>
    </location>
</feature>
<comment type="caution">
    <text evidence="12">The sequence shown here is derived from an EMBL/GenBank/DDBJ whole genome shotgun (WGS) entry which is preliminary data.</text>
</comment>
<keyword evidence="7 9" id="KW-0234">DNA repair</keyword>
<keyword evidence="10" id="KW-0175">Coiled coil</keyword>
<dbReference type="RefSeq" id="WP_394511937.1">
    <property type="nucleotide sequence ID" value="NZ_JBIGHX010000005.1"/>
</dbReference>
<dbReference type="Proteomes" id="UP001606302">
    <property type="component" value="Unassembled WGS sequence"/>
</dbReference>
<dbReference type="NCBIfam" id="TIGR00634">
    <property type="entry name" value="recN"/>
    <property type="match status" value="1"/>
</dbReference>
<evidence type="ECO:0000256" key="10">
    <source>
        <dbReference type="SAM" id="Coils"/>
    </source>
</evidence>
<name>A0ABW7GM61_9BURK</name>
<gene>
    <name evidence="12" type="primary">recN</name>
    <name evidence="12" type="ORF">ACG04Q_15925</name>
</gene>
<evidence type="ECO:0000256" key="3">
    <source>
        <dbReference type="ARBA" id="ARBA00021315"/>
    </source>
</evidence>
<evidence type="ECO:0000259" key="11">
    <source>
        <dbReference type="Pfam" id="PF02463"/>
    </source>
</evidence>
<evidence type="ECO:0000256" key="8">
    <source>
        <dbReference type="ARBA" id="ARBA00033408"/>
    </source>
</evidence>
<keyword evidence="5 9" id="KW-0227">DNA damage</keyword>
<evidence type="ECO:0000256" key="4">
    <source>
        <dbReference type="ARBA" id="ARBA00022741"/>
    </source>
</evidence>
<keyword evidence="13" id="KW-1185">Reference proteome</keyword>
<dbReference type="EMBL" id="JBIGHX010000005">
    <property type="protein sequence ID" value="MFG6463062.1"/>
    <property type="molecule type" value="Genomic_DNA"/>
</dbReference>
<proteinExistence type="inferred from homology"/>
<evidence type="ECO:0000313" key="12">
    <source>
        <dbReference type="EMBL" id="MFG6463062.1"/>
    </source>
</evidence>
<sequence>MLRHLSLKDFVIVPTLELDFEPGFAVLTGETGAGKSILIDALQLALGGRGDAGVVREGAAKAEITAEFDTPAHLRGWLDEAGFDVDDHLLLRRVIDAAGKSRAWINGGSATLTQLRELADHLLDIHGQHAWQGLTRPAAVRELLDGFAGLDTAPLARAHAAWKQALEALQKAQGLQADAQRERERLAWQIAELDRLAPADGEWDELNAEHGRLSHGQSLIDAAKSALDALDDAEPSAQSLAAGALDQLERVLDHDARLLPAVQALRDVQAQLADASHTLAGYLHKADLDPERLAELDERVSAWMTLARRYRRQPQELPGLLAQWRAELAALDAASDPAQLEAALAATRRAFDTQAAAASRARRQAAPQLAAAVTAAMQQLGMAGGQFDIALPPTDGPQSWGVESAEFLVAGHAGSTPRPLAKVASGGELSRIALAIAVTTSQAANTHGQAPGTLIFDEIDVGIGGAVAETVGRLMKQLGHAADGQRQVLAVTHLPQVAACADRHLVVAKSLQDGATASRVAPVHGEARVAEIARMLGGERLSSTSLAHAQEMLAASTTNAKAKKARS</sequence>
<dbReference type="PANTHER" id="PTHR11059:SF0">
    <property type="entry name" value="DNA REPAIR PROTEIN RECN"/>
    <property type="match status" value="1"/>
</dbReference>
<dbReference type="InterPro" id="IPR004604">
    <property type="entry name" value="DNA_recomb/repair_RecN"/>
</dbReference>
<evidence type="ECO:0000313" key="13">
    <source>
        <dbReference type="Proteomes" id="UP001606302"/>
    </source>
</evidence>
<dbReference type="Pfam" id="PF02463">
    <property type="entry name" value="SMC_N"/>
    <property type="match status" value="1"/>
</dbReference>
<comment type="function">
    <text evidence="1 9">May be involved in recombinational repair of damaged DNA.</text>
</comment>
<dbReference type="InterPro" id="IPR003395">
    <property type="entry name" value="RecF/RecN/SMC_N"/>
</dbReference>
<organism evidence="12 13">
    <name type="scientific">Pelomonas lactea</name>
    <dbReference type="NCBI Taxonomy" id="3299030"/>
    <lineage>
        <taxon>Bacteria</taxon>
        <taxon>Pseudomonadati</taxon>
        <taxon>Pseudomonadota</taxon>
        <taxon>Betaproteobacteria</taxon>
        <taxon>Burkholderiales</taxon>
        <taxon>Sphaerotilaceae</taxon>
        <taxon>Roseateles</taxon>
    </lineage>
</organism>
<evidence type="ECO:0000256" key="9">
    <source>
        <dbReference type="PIRNR" id="PIRNR003128"/>
    </source>
</evidence>
<dbReference type="Gene3D" id="3.40.50.300">
    <property type="entry name" value="P-loop containing nucleotide triphosphate hydrolases"/>
    <property type="match status" value="2"/>
</dbReference>
<comment type="similarity">
    <text evidence="2 9">Belongs to the RecN family.</text>
</comment>
<dbReference type="PIRSF" id="PIRSF003128">
    <property type="entry name" value="RecN"/>
    <property type="match status" value="1"/>
</dbReference>
<evidence type="ECO:0000256" key="1">
    <source>
        <dbReference type="ARBA" id="ARBA00003618"/>
    </source>
</evidence>
<dbReference type="PANTHER" id="PTHR11059">
    <property type="entry name" value="DNA REPAIR PROTEIN RECN"/>
    <property type="match status" value="1"/>
</dbReference>
<dbReference type="CDD" id="cd03241">
    <property type="entry name" value="ABC_RecN"/>
    <property type="match status" value="2"/>
</dbReference>
<keyword evidence="6" id="KW-0067">ATP-binding</keyword>
<feature type="coiled-coil region" evidence="10">
    <location>
        <begin position="165"/>
        <end position="196"/>
    </location>
</feature>
<evidence type="ECO:0000256" key="6">
    <source>
        <dbReference type="ARBA" id="ARBA00022840"/>
    </source>
</evidence>
<dbReference type="InterPro" id="IPR027417">
    <property type="entry name" value="P-loop_NTPase"/>
</dbReference>
<dbReference type="NCBIfam" id="NF008121">
    <property type="entry name" value="PRK10869.1"/>
    <property type="match status" value="1"/>
</dbReference>
<reference evidence="12 13" key="1">
    <citation type="submission" date="2024-08" db="EMBL/GenBank/DDBJ databases">
        <authorList>
            <person name="Lu H."/>
        </authorList>
    </citation>
    <scope>NUCLEOTIDE SEQUENCE [LARGE SCALE GENOMIC DNA]</scope>
    <source>
        <strain evidence="12 13">DXS20W</strain>
    </source>
</reference>
<dbReference type="SUPFAM" id="SSF52540">
    <property type="entry name" value="P-loop containing nucleoside triphosphate hydrolases"/>
    <property type="match status" value="2"/>
</dbReference>